<evidence type="ECO:0000256" key="1">
    <source>
        <dbReference type="ARBA" id="ARBA00007587"/>
    </source>
</evidence>
<comment type="subunit">
    <text evidence="8">Homotetramer.</text>
</comment>
<sequence length="206" mass="22573">MASLYFTYSAMNAGKSTSLLQVAYNYEERDQQVLLLTPALDTRAGEGLIHSRLGLSRSAETFTTKSNLFERIKTLLDTQVIDCILLDEAQFLTPEQVWQLARVVDELKVPVMCYGIRTDAFGNAFAGSATLLAIADKLTEIKTICFCGRKATMVYRCGPDGKAVNAGEQIAIGGNDRYVSCCRKHWTEALAAAGVDQQSFPLNEVG</sequence>
<feature type="binding site" evidence="8">
    <location>
        <begin position="87"/>
        <end position="90"/>
    </location>
    <ligand>
        <name>ATP</name>
        <dbReference type="ChEBI" id="CHEBI:30616"/>
    </ligand>
</feature>
<reference evidence="13 14" key="1">
    <citation type="journal article" date="2011" name="Front. Microbiol.">
        <title>Genomic signatures of strain selection and enhancement in Bacillus atrophaeus var. globigii, a historical biowarfare simulant.</title>
        <authorList>
            <person name="Gibbons H.S."/>
            <person name="Broomall S.M."/>
            <person name="McNew L.A."/>
            <person name="Daligault H."/>
            <person name="Chapman C."/>
            <person name="Bruce D."/>
            <person name="Karavis M."/>
            <person name="Krepps M."/>
            <person name="McGregor P.A."/>
            <person name="Hong C."/>
            <person name="Park K.H."/>
            <person name="Akmal A."/>
            <person name="Feldman A."/>
            <person name="Lin J.S."/>
            <person name="Chang W.E."/>
            <person name="Higgs B.W."/>
            <person name="Demirev P."/>
            <person name="Lindquist J."/>
            <person name="Liem A."/>
            <person name="Fochler E."/>
            <person name="Read T.D."/>
            <person name="Tapia R."/>
            <person name="Johnson S."/>
            <person name="Bishop-Lilly K.A."/>
            <person name="Detter C."/>
            <person name="Han C."/>
            <person name="Sozhamannan S."/>
            <person name="Rosenzweig C.N."/>
            <person name="Skowronski E.W."/>
        </authorList>
    </citation>
    <scope>NUCLEOTIDE SEQUENCE [LARGE SCALE GENOMIC DNA]</scope>
    <source>
        <strain evidence="13 14">AK5</strain>
    </source>
</reference>
<feature type="binding site" evidence="8">
    <location>
        <position position="185"/>
    </location>
    <ligand>
        <name>Zn(2+)</name>
        <dbReference type="ChEBI" id="CHEBI:29105"/>
    </ligand>
</feature>
<protein>
    <recommendedName>
        <fullName evidence="2 8">Thymidine kinase</fullName>
        <ecNumber evidence="2 8">2.7.1.21</ecNumber>
    </recommendedName>
</protein>
<dbReference type="GO" id="GO:0046104">
    <property type="term" value="P:thymidine metabolic process"/>
    <property type="evidence" value="ECO:0007669"/>
    <property type="project" value="TreeGrafter"/>
</dbReference>
<dbReference type="RefSeq" id="WP_126794602.1">
    <property type="nucleotide sequence ID" value="NZ_PIPI01000012.1"/>
</dbReference>
<dbReference type="Gene3D" id="3.30.60.20">
    <property type="match status" value="1"/>
</dbReference>
<dbReference type="GO" id="GO:0004797">
    <property type="term" value="F:thymidine kinase activity"/>
    <property type="evidence" value="ECO:0007669"/>
    <property type="project" value="UniProtKB-UniRule"/>
</dbReference>
<evidence type="ECO:0000256" key="10">
    <source>
        <dbReference type="PIRSR" id="PIRSR035805-2"/>
    </source>
</evidence>
<feature type="binding site" evidence="8">
    <location>
        <begin position="9"/>
        <end position="16"/>
    </location>
    <ligand>
        <name>ATP</name>
        <dbReference type="ChEBI" id="CHEBI:30616"/>
    </ligand>
</feature>
<evidence type="ECO:0000256" key="12">
    <source>
        <dbReference type="RuleBase" id="RU004165"/>
    </source>
</evidence>
<comment type="subcellular location">
    <subcellularLocation>
        <location evidence="8">Cytoplasm</location>
    </subcellularLocation>
</comment>
<evidence type="ECO:0000256" key="2">
    <source>
        <dbReference type="ARBA" id="ARBA00012118"/>
    </source>
</evidence>
<evidence type="ECO:0000256" key="11">
    <source>
        <dbReference type="RuleBase" id="RU000544"/>
    </source>
</evidence>
<feature type="binding site" evidence="10">
    <location>
        <begin position="170"/>
        <end position="173"/>
    </location>
    <ligand>
        <name>substrate</name>
    </ligand>
</feature>
<feature type="binding site" evidence="10">
    <location>
        <position position="178"/>
    </location>
    <ligand>
        <name>substrate</name>
    </ligand>
</feature>
<dbReference type="PIRSF" id="PIRSF035805">
    <property type="entry name" value="TK_cell"/>
    <property type="match status" value="1"/>
</dbReference>
<dbReference type="OrthoDB" id="9781579at2"/>
<keyword evidence="7 8" id="KW-0067">ATP-binding</keyword>
<evidence type="ECO:0000256" key="4">
    <source>
        <dbReference type="ARBA" id="ARBA00022679"/>
    </source>
</evidence>
<keyword evidence="4 8" id="KW-0808">Transferase</keyword>
<dbReference type="AlphaFoldDB" id="A0A432VPL9"/>
<keyword evidence="8" id="KW-0963">Cytoplasm</keyword>
<feature type="binding site" evidence="8">
    <location>
        <position position="182"/>
    </location>
    <ligand>
        <name>Zn(2+)</name>
        <dbReference type="ChEBI" id="CHEBI:29105"/>
    </ligand>
</feature>
<evidence type="ECO:0000256" key="8">
    <source>
        <dbReference type="HAMAP-Rule" id="MF_00124"/>
    </source>
</evidence>
<dbReference type="PANTHER" id="PTHR11441:SF0">
    <property type="entry name" value="THYMIDINE KINASE, CYTOSOLIC"/>
    <property type="match status" value="1"/>
</dbReference>
<accession>A0A432VPL9</accession>
<keyword evidence="14" id="KW-1185">Reference proteome</keyword>
<evidence type="ECO:0000256" key="5">
    <source>
        <dbReference type="ARBA" id="ARBA00022741"/>
    </source>
</evidence>
<name>A0A432VPL9_9GAMM</name>
<evidence type="ECO:0000313" key="14">
    <source>
        <dbReference type="Proteomes" id="UP000288212"/>
    </source>
</evidence>
<organism evidence="13 14">
    <name type="scientific">Aliidiomarina haloalkalitolerans</name>
    <dbReference type="NCBI Taxonomy" id="859059"/>
    <lineage>
        <taxon>Bacteria</taxon>
        <taxon>Pseudomonadati</taxon>
        <taxon>Pseudomonadota</taxon>
        <taxon>Gammaproteobacteria</taxon>
        <taxon>Alteromonadales</taxon>
        <taxon>Idiomarinaceae</taxon>
        <taxon>Aliidiomarina</taxon>
    </lineage>
</organism>
<dbReference type="SUPFAM" id="SSF52540">
    <property type="entry name" value="P-loop containing nucleoside triphosphate hydrolases"/>
    <property type="match status" value="1"/>
</dbReference>
<comment type="similarity">
    <text evidence="1 8 12">Belongs to the thymidine kinase family.</text>
</comment>
<keyword evidence="6 8" id="KW-0418">Kinase</keyword>
<feature type="binding site" evidence="8">
    <location>
        <position position="147"/>
    </location>
    <ligand>
        <name>Zn(2+)</name>
        <dbReference type="ChEBI" id="CHEBI:29105"/>
    </ligand>
</feature>
<dbReference type="EC" id="2.7.1.21" evidence="2 8"/>
<dbReference type="GO" id="GO:0071897">
    <property type="term" value="P:DNA biosynthetic process"/>
    <property type="evidence" value="ECO:0007669"/>
    <property type="project" value="UniProtKB-KW"/>
</dbReference>
<evidence type="ECO:0000256" key="9">
    <source>
        <dbReference type="PIRSR" id="PIRSR035805-1"/>
    </source>
</evidence>
<dbReference type="EMBL" id="PIPI01000012">
    <property type="protein sequence ID" value="RUO18086.1"/>
    <property type="molecule type" value="Genomic_DNA"/>
</dbReference>
<dbReference type="Pfam" id="PF00265">
    <property type="entry name" value="TK"/>
    <property type="match status" value="1"/>
</dbReference>
<comment type="catalytic activity">
    <reaction evidence="8 11">
        <text>thymidine + ATP = dTMP + ADP + H(+)</text>
        <dbReference type="Rhea" id="RHEA:19129"/>
        <dbReference type="ChEBI" id="CHEBI:15378"/>
        <dbReference type="ChEBI" id="CHEBI:17748"/>
        <dbReference type="ChEBI" id="CHEBI:30616"/>
        <dbReference type="ChEBI" id="CHEBI:63528"/>
        <dbReference type="ChEBI" id="CHEBI:456216"/>
        <dbReference type="EC" id="2.7.1.21"/>
    </reaction>
</comment>
<feature type="active site" description="Proton acceptor" evidence="8 9">
    <location>
        <position position="88"/>
    </location>
</feature>
<dbReference type="InterPro" id="IPR027417">
    <property type="entry name" value="P-loop_NTPase"/>
</dbReference>
<evidence type="ECO:0000256" key="3">
    <source>
        <dbReference type="ARBA" id="ARBA00022634"/>
    </source>
</evidence>
<dbReference type="Gene3D" id="3.40.50.300">
    <property type="entry name" value="P-loop containing nucleotide triphosphate hydrolases"/>
    <property type="match status" value="1"/>
</dbReference>
<keyword evidence="8" id="KW-0479">Metal-binding</keyword>
<gene>
    <name evidence="8" type="primary">tdk</name>
    <name evidence="13" type="ORF">CWE06_11975</name>
</gene>
<evidence type="ECO:0000256" key="6">
    <source>
        <dbReference type="ARBA" id="ARBA00022777"/>
    </source>
</evidence>
<dbReference type="InterPro" id="IPR020633">
    <property type="entry name" value="Thymidine_kinase_CS"/>
</dbReference>
<dbReference type="PANTHER" id="PTHR11441">
    <property type="entry name" value="THYMIDINE KINASE"/>
    <property type="match status" value="1"/>
</dbReference>
<dbReference type="HAMAP" id="MF_00124">
    <property type="entry name" value="Thymidine_kinase"/>
    <property type="match status" value="1"/>
</dbReference>
<dbReference type="GO" id="GO:0005829">
    <property type="term" value="C:cytosol"/>
    <property type="evidence" value="ECO:0007669"/>
    <property type="project" value="TreeGrafter"/>
</dbReference>
<dbReference type="SUPFAM" id="SSF57716">
    <property type="entry name" value="Glucocorticoid receptor-like (DNA-binding domain)"/>
    <property type="match status" value="1"/>
</dbReference>
<evidence type="ECO:0000313" key="13">
    <source>
        <dbReference type="EMBL" id="RUO18086.1"/>
    </source>
</evidence>
<dbReference type="GO" id="GO:0008270">
    <property type="term" value="F:zinc ion binding"/>
    <property type="evidence" value="ECO:0007669"/>
    <property type="project" value="UniProtKB-UniRule"/>
</dbReference>
<dbReference type="NCBIfam" id="NF003300">
    <property type="entry name" value="PRK04296.1-5"/>
    <property type="match status" value="1"/>
</dbReference>
<proteinExistence type="inferred from homology"/>
<feature type="binding site" evidence="8">
    <location>
        <position position="145"/>
    </location>
    <ligand>
        <name>Zn(2+)</name>
        <dbReference type="ChEBI" id="CHEBI:29105"/>
    </ligand>
</feature>
<keyword evidence="3 8" id="KW-0237">DNA synthesis</keyword>
<dbReference type="GO" id="GO:0005524">
    <property type="term" value="F:ATP binding"/>
    <property type="evidence" value="ECO:0007669"/>
    <property type="project" value="UniProtKB-UniRule"/>
</dbReference>
<dbReference type="Proteomes" id="UP000288212">
    <property type="component" value="Unassembled WGS sequence"/>
</dbReference>
<evidence type="ECO:0000256" key="7">
    <source>
        <dbReference type="ARBA" id="ARBA00022840"/>
    </source>
</evidence>
<keyword evidence="5 8" id="KW-0547">Nucleotide-binding</keyword>
<dbReference type="InterPro" id="IPR001267">
    <property type="entry name" value="Thymidine_kinase"/>
</dbReference>
<dbReference type="PROSITE" id="PS00603">
    <property type="entry name" value="TK_CELLULAR_TYPE"/>
    <property type="match status" value="1"/>
</dbReference>
<keyword evidence="8" id="KW-0862">Zinc</keyword>
<comment type="caution">
    <text evidence="13">The sequence shown here is derived from an EMBL/GenBank/DDBJ whole genome shotgun (WGS) entry which is preliminary data.</text>
</comment>